<comment type="caution">
    <text evidence="5">The sequence shown here is derived from an EMBL/GenBank/DDBJ whole genome shotgun (WGS) entry which is preliminary data.</text>
</comment>
<dbReference type="PRINTS" id="PR00598">
    <property type="entry name" value="HTHMARR"/>
</dbReference>
<dbReference type="Proteomes" id="UP000241346">
    <property type="component" value="Unassembled WGS sequence"/>
</dbReference>
<evidence type="ECO:0000256" key="3">
    <source>
        <dbReference type="ARBA" id="ARBA00023163"/>
    </source>
</evidence>
<evidence type="ECO:0000256" key="1">
    <source>
        <dbReference type="ARBA" id="ARBA00023015"/>
    </source>
</evidence>
<keyword evidence="2" id="KW-0238">DNA-binding</keyword>
<dbReference type="GO" id="GO:0045892">
    <property type="term" value="P:negative regulation of DNA-templated transcription"/>
    <property type="evidence" value="ECO:0007669"/>
    <property type="project" value="InterPro"/>
</dbReference>
<protein>
    <submittedName>
        <fullName evidence="5">Homoprotocatechuate degradation operon regulator HpaR</fullName>
    </submittedName>
</protein>
<dbReference type="Gene3D" id="1.10.10.10">
    <property type="entry name" value="Winged helix-like DNA-binding domain superfamily/Winged helix DNA-binding domain"/>
    <property type="match status" value="1"/>
</dbReference>
<accession>A0A2T3NAU5</accession>
<dbReference type="GO" id="GO:0003677">
    <property type="term" value="F:DNA binding"/>
    <property type="evidence" value="ECO:0007669"/>
    <property type="project" value="UniProtKB-KW"/>
</dbReference>
<dbReference type="GO" id="GO:0003700">
    <property type="term" value="F:DNA-binding transcription factor activity"/>
    <property type="evidence" value="ECO:0007669"/>
    <property type="project" value="InterPro"/>
</dbReference>
<evidence type="ECO:0000259" key="4">
    <source>
        <dbReference type="PROSITE" id="PS50995"/>
    </source>
</evidence>
<dbReference type="GO" id="GO:0006950">
    <property type="term" value="P:response to stress"/>
    <property type="evidence" value="ECO:0007669"/>
    <property type="project" value="TreeGrafter"/>
</dbReference>
<keyword evidence="3" id="KW-0804">Transcription</keyword>
<dbReference type="SUPFAM" id="SSF46785">
    <property type="entry name" value="Winged helix' DNA-binding domain"/>
    <property type="match status" value="1"/>
</dbReference>
<dbReference type="InterPro" id="IPR036388">
    <property type="entry name" value="WH-like_DNA-bd_sf"/>
</dbReference>
<dbReference type="PANTHER" id="PTHR33164:SF13">
    <property type="entry name" value="4-HYDROXYPHENYLACETATE CATABOLISM PROTEIN"/>
    <property type="match status" value="1"/>
</dbReference>
<feature type="domain" description="HTH marR-type" evidence="4">
    <location>
        <begin position="5"/>
        <end position="137"/>
    </location>
</feature>
<dbReference type="AlphaFoldDB" id="A0A2T3NAU5"/>
<dbReference type="RefSeq" id="WP_107299496.1">
    <property type="nucleotide sequence ID" value="NZ_PYMB01000009.1"/>
</dbReference>
<dbReference type="PANTHER" id="PTHR33164">
    <property type="entry name" value="TRANSCRIPTIONAL REGULATOR, MARR FAMILY"/>
    <property type="match status" value="1"/>
</dbReference>
<dbReference type="InterPro" id="IPR036390">
    <property type="entry name" value="WH_DNA-bd_sf"/>
</dbReference>
<dbReference type="PROSITE" id="PS01117">
    <property type="entry name" value="HTH_MARR_1"/>
    <property type="match status" value="1"/>
</dbReference>
<keyword evidence="1" id="KW-0805">Transcription regulation</keyword>
<reference evidence="5 6" key="1">
    <citation type="submission" date="2018-03" db="EMBL/GenBank/DDBJ databases">
        <title>Whole genome sequencing of Histamine producing bacteria.</title>
        <authorList>
            <person name="Butler K."/>
        </authorList>
    </citation>
    <scope>NUCLEOTIDE SEQUENCE [LARGE SCALE GENOMIC DNA]</scope>
    <source>
        <strain evidence="5 6">DSM 19138</strain>
    </source>
</reference>
<dbReference type="EMBL" id="PYMB01000009">
    <property type="protein sequence ID" value="PSW10861.1"/>
    <property type="molecule type" value="Genomic_DNA"/>
</dbReference>
<dbReference type="PROSITE" id="PS50995">
    <property type="entry name" value="HTH_MARR_2"/>
    <property type="match status" value="1"/>
</dbReference>
<dbReference type="InterPro" id="IPR039422">
    <property type="entry name" value="MarR/SlyA-like"/>
</dbReference>
<organism evidence="5 6">
    <name type="scientific">Photobacterium rosenbergii</name>
    <dbReference type="NCBI Taxonomy" id="294936"/>
    <lineage>
        <taxon>Bacteria</taxon>
        <taxon>Pseudomonadati</taxon>
        <taxon>Pseudomonadota</taxon>
        <taxon>Gammaproteobacteria</taxon>
        <taxon>Vibrionales</taxon>
        <taxon>Vibrionaceae</taxon>
        <taxon>Photobacterium</taxon>
    </lineage>
</organism>
<dbReference type="NCBIfam" id="TIGR02337">
    <property type="entry name" value="HpaR"/>
    <property type="match status" value="1"/>
</dbReference>
<dbReference type="InterPro" id="IPR023187">
    <property type="entry name" value="Tscrpt_reg_MarR-type_CS"/>
</dbReference>
<evidence type="ECO:0000313" key="5">
    <source>
        <dbReference type="EMBL" id="PSW10861.1"/>
    </source>
</evidence>
<sequence>MTKYEDSLPLQLIRARDVSMDYFRPILADNEITEQQWRVMRVLDTLGEIDFSTLSRECCILGPSLTGIVSRLEKMGYVKRRKSANDGRKYYIHLTNKAKTLVDDLRPLIEAQYIELKAKLGEEKYRQLSTLLNALIDTKEQ</sequence>
<dbReference type="InterPro" id="IPR000835">
    <property type="entry name" value="HTH_MarR-typ"/>
</dbReference>
<gene>
    <name evidence="5" type="primary">hpaR</name>
    <name evidence="5" type="ORF">C9J01_17835</name>
</gene>
<dbReference type="OrthoDB" id="8588347at2"/>
<evidence type="ECO:0000256" key="2">
    <source>
        <dbReference type="ARBA" id="ARBA00023125"/>
    </source>
</evidence>
<proteinExistence type="predicted"/>
<dbReference type="Pfam" id="PF01047">
    <property type="entry name" value="MarR"/>
    <property type="match status" value="1"/>
</dbReference>
<name>A0A2T3NAU5_9GAMM</name>
<dbReference type="InterPro" id="IPR012712">
    <property type="entry name" value="HpaR/FarR"/>
</dbReference>
<dbReference type="SMART" id="SM00347">
    <property type="entry name" value="HTH_MARR"/>
    <property type="match status" value="1"/>
</dbReference>
<evidence type="ECO:0000313" key="6">
    <source>
        <dbReference type="Proteomes" id="UP000241346"/>
    </source>
</evidence>